<dbReference type="Pfam" id="PF13359">
    <property type="entry name" value="DDE_Tnp_4"/>
    <property type="match status" value="1"/>
</dbReference>
<evidence type="ECO:0000256" key="2">
    <source>
        <dbReference type="ARBA" id="ARBA00022723"/>
    </source>
</evidence>
<reference evidence="4 5" key="1">
    <citation type="submission" date="2017-03" db="EMBL/GenBank/DDBJ databases">
        <title>Genome of the blue death feigning beetle - Asbolus verrucosus.</title>
        <authorList>
            <person name="Rider S.D."/>
        </authorList>
    </citation>
    <scope>NUCLEOTIDE SEQUENCE [LARGE SCALE GENOMIC DNA]</scope>
    <source>
        <strain evidence="4">Butters</strain>
        <tissue evidence="4">Head and leg muscle</tissue>
    </source>
</reference>
<evidence type="ECO:0000259" key="3">
    <source>
        <dbReference type="Pfam" id="PF13359"/>
    </source>
</evidence>
<comment type="caution">
    <text evidence="4">The sequence shown here is derived from an EMBL/GenBank/DDBJ whole genome shotgun (WGS) entry which is preliminary data.</text>
</comment>
<proteinExistence type="predicted"/>
<feature type="domain" description="DDE Tnp4" evidence="3">
    <location>
        <begin position="73"/>
        <end position="140"/>
    </location>
</feature>
<dbReference type="AlphaFoldDB" id="A0A482WDL0"/>
<sequence length="148" mass="16840">MYVLYVCLEFQRGVAHDVNVSQPSVSNTVKFAVQKIVDKAHTWIHFPHGNDELIAAMEEWQQKYIFPTVIGALDCTQIEIKKIHLGLHGHEYICRKGFASINVQATCNANEIFTSVCAECPGSVHYRRIWKSSSICQLLRESLLILFC</sequence>
<evidence type="ECO:0000313" key="4">
    <source>
        <dbReference type="EMBL" id="RZC43332.1"/>
    </source>
</evidence>
<evidence type="ECO:0000256" key="1">
    <source>
        <dbReference type="ARBA" id="ARBA00001968"/>
    </source>
</evidence>
<comment type="cofactor">
    <cofactor evidence="1">
        <name>a divalent metal cation</name>
        <dbReference type="ChEBI" id="CHEBI:60240"/>
    </cofactor>
</comment>
<gene>
    <name evidence="4" type="ORF">BDFB_014648</name>
</gene>
<dbReference type="InterPro" id="IPR027806">
    <property type="entry name" value="HARBI1_dom"/>
</dbReference>
<dbReference type="GO" id="GO:0046872">
    <property type="term" value="F:metal ion binding"/>
    <property type="evidence" value="ECO:0007669"/>
    <property type="project" value="UniProtKB-KW"/>
</dbReference>
<dbReference type="EMBL" id="QDEB01000037">
    <property type="protein sequence ID" value="RZC43332.1"/>
    <property type="molecule type" value="Genomic_DNA"/>
</dbReference>
<organism evidence="4 5">
    <name type="scientific">Asbolus verrucosus</name>
    <name type="common">Desert ironclad beetle</name>
    <dbReference type="NCBI Taxonomy" id="1661398"/>
    <lineage>
        <taxon>Eukaryota</taxon>
        <taxon>Metazoa</taxon>
        <taxon>Ecdysozoa</taxon>
        <taxon>Arthropoda</taxon>
        <taxon>Hexapoda</taxon>
        <taxon>Insecta</taxon>
        <taxon>Pterygota</taxon>
        <taxon>Neoptera</taxon>
        <taxon>Endopterygota</taxon>
        <taxon>Coleoptera</taxon>
        <taxon>Polyphaga</taxon>
        <taxon>Cucujiformia</taxon>
        <taxon>Tenebrionidae</taxon>
        <taxon>Pimeliinae</taxon>
        <taxon>Asbolus</taxon>
    </lineage>
</organism>
<protein>
    <submittedName>
        <fullName evidence="4">DDE Tnp 4 domain containing protein</fullName>
    </submittedName>
</protein>
<dbReference type="STRING" id="1661398.A0A482WDL0"/>
<dbReference type="Proteomes" id="UP000292052">
    <property type="component" value="Unassembled WGS sequence"/>
</dbReference>
<dbReference type="OrthoDB" id="6766673at2759"/>
<keyword evidence="2" id="KW-0479">Metal-binding</keyword>
<evidence type="ECO:0000313" key="5">
    <source>
        <dbReference type="Proteomes" id="UP000292052"/>
    </source>
</evidence>
<accession>A0A482WDL0</accession>
<keyword evidence="5" id="KW-1185">Reference proteome</keyword>
<name>A0A482WDL0_ASBVE</name>